<organism evidence="4 5">
    <name type="scientific">Clytia hemisphaerica</name>
    <dbReference type="NCBI Taxonomy" id="252671"/>
    <lineage>
        <taxon>Eukaryota</taxon>
        <taxon>Metazoa</taxon>
        <taxon>Cnidaria</taxon>
        <taxon>Hydrozoa</taxon>
        <taxon>Hydroidolina</taxon>
        <taxon>Leptothecata</taxon>
        <taxon>Obeliida</taxon>
        <taxon>Clytiidae</taxon>
        <taxon>Clytia</taxon>
    </lineage>
</organism>
<keyword evidence="2" id="KW-0342">GTP-binding</keyword>
<evidence type="ECO:0000313" key="5">
    <source>
        <dbReference type="Proteomes" id="UP000594262"/>
    </source>
</evidence>
<dbReference type="GO" id="GO:0016020">
    <property type="term" value="C:membrane"/>
    <property type="evidence" value="ECO:0007669"/>
    <property type="project" value="InterPro"/>
</dbReference>
<dbReference type="AlphaFoldDB" id="A0A7M5X4Y8"/>
<dbReference type="PRINTS" id="PR00449">
    <property type="entry name" value="RASTRNSFRMNG"/>
</dbReference>
<keyword evidence="1" id="KW-0547">Nucleotide-binding</keyword>
<sequence length="253" mass="29350">MKRRSVYKTTTEPERIPWHKCLKNGVLTLFDRIYWALNQPLSLKIAVIGPENCGKTSIIRRFAGDIFYDEKMNPEDPTFRFTSLMKIRNCSRRFNVKVIEVDRKDISKQNYDELLQTSAGILLVYSVEEPEKYEEVLSVIDRLHVRRKPKDNKKEHQVIVALGNKTEICTNLEQVNQNTEMKDELQTKGVDYFSVSAKSNWGISEAVNELIEQSARNKVMRFSSKKKNKSKRPKKNGKGLLSEDENGVTFDEL</sequence>
<dbReference type="GO" id="GO:0007165">
    <property type="term" value="P:signal transduction"/>
    <property type="evidence" value="ECO:0007669"/>
    <property type="project" value="InterPro"/>
</dbReference>
<evidence type="ECO:0000256" key="1">
    <source>
        <dbReference type="ARBA" id="ARBA00022741"/>
    </source>
</evidence>
<dbReference type="InterPro" id="IPR001806">
    <property type="entry name" value="Small_GTPase"/>
</dbReference>
<dbReference type="InterPro" id="IPR027417">
    <property type="entry name" value="P-loop_NTPase"/>
</dbReference>
<proteinExistence type="predicted"/>
<dbReference type="SMART" id="SM00175">
    <property type="entry name" value="RAB"/>
    <property type="match status" value="1"/>
</dbReference>
<dbReference type="EnsemblMetazoa" id="CLYHEMT016989.1">
    <property type="protein sequence ID" value="CLYHEMP016989.1"/>
    <property type="gene ID" value="CLYHEMG016989"/>
</dbReference>
<dbReference type="Pfam" id="PF00071">
    <property type="entry name" value="Ras"/>
    <property type="match status" value="1"/>
</dbReference>
<feature type="compositionally biased region" description="Acidic residues" evidence="3">
    <location>
        <begin position="242"/>
        <end position="253"/>
    </location>
</feature>
<reference evidence="4" key="1">
    <citation type="submission" date="2021-01" db="UniProtKB">
        <authorList>
            <consortium name="EnsemblMetazoa"/>
        </authorList>
    </citation>
    <scope>IDENTIFICATION</scope>
</reference>
<evidence type="ECO:0000256" key="3">
    <source>
        <dbReference type="SAM" id="MobiDB-lite"/>
    </source>
</evidence>
<dbReference type="PROSITE" id="PS51419">
    <property type="entry name" value="RAB"/>
    <property type="match status" value="1"/>
</dbReference>
<dbReference type="Proteomes" id="UP000594262">
    <property type="component" value="Unplaced"/>
</dbReference>
<dbReference type="SMART" id="SM00173">
    <property type="entry name" value="RAS"/>
    <property type="match status" value="1"/>
</dbReference>
<feature type="region of interest" description="Disordered" evidence="3">
    <location>
        <begin position="221"/>
        <end position="253"/>
    </location>
</feature>
<dbReference type="Gene3D" id="3.40.50.300">
    <property type="entry name" value="P-loop containing nucleotide triphosphate hydrolases"/>
    <property type="match status" value="1"/>
</dbReference>
<accession>A0A7M5X4Y8</accession>
<feature type="compositionally biased region" description="Basic residues" evidence="3">
    <location>
        <begin position="223"/>
        <end position="237"/>
    </location>
</feature>
<dbReference type="GO" id="GO:0003924">
    <property type="term" value="F:GTPase activity"/>
    <property type="evidence" value="ECO:0007669"/>
    <property type="project" value="InterPro"/>
</dbReference>
<dbReference type="InterPro" id="IPR020849">
    <property type="entry name" value="Small_GTPase_Ras-type"/>
</dbReference>
<dbReference type="SUPFAM" id="SSF52540">
    <property type="entry name" value="P-loop containing nucleoside triphosphate hydrolases"/>
    <property type="match status" value="1"/>
</dbReference>
<evidence type="ECO:0000256" key="2">
    <source>
        <dbReference type="ARBA" id="ARBA00023134"/>
    </source>
</evidence>
<evidence type="ECO:0000313" key="4">
    <source>
        <dbReference type="EnsemblMetazoa" id="CLYHEMP016989.1"/>
    </source>
</evidence>
<protein>
    <submittedName>
        <fullName evidence="4">Uncharacterized protein</fullName>
    </submittedName>
</protein>
<name>A0A7M5X4Y8_9CNID</name>
<dbReference type="PANTHER" id="PTHR24070">
    <property type="entry name" value="RAS, DI-RAS, AND RHEB FAMILY MEMBERS OF SMALL GTPASE SUPERFAMILY"/>
    <property type="match status" value="1"/>
</dbReference>
<keyword evidence="5" id="KW-1185">Reference proteome</keyword>
<dbReference type="PROSITE" id="PS51421">
    <property type="entry name" value="RAS"/>
    <property type="match status" value="1"/>
</dbReference>
<dbReference type="GO" id="GO:0005525">
    <property type="term" value="F:GTP binding"/>
    <property type="evidence" value="ECO:0007669"/>
    <property type="project" value="UniProtKB-KW"/>
</dbReference>
<dbReference type="OrthoDB" id="18798at2759"/>